<evidence type="ECO:0000256" key="3">
    <source>
        <dbReference type="PROSITE-ProRule" id="PRU00176"/>
    </source>
</evidence>
<feature type="compositionally biased region" description="Basic and acidic residues" evidence="4">
    <location>
        <begin position="110"/>
        <end position="130"/>
    </location>
</feature>
<protein>
    <recommendedName>
        <fullName evidence="5">RRM domain-containing protein</fullName>
    </recommendedName>
</protein>
<dbReference type="PROSITE" id="PS50102">
    <property type="entry name" value="RRM"/>
    <property type="match status" value="2"/>
</dbReference>
<feature type="region of interest" description="Disordered" evidence="4">
    <location>
        <begin position="205"/>
        <end position="239"/>
    </location>
</feature>
<sequence length="593" mass="65129">MRILASTQTLLNGTTLASQLNGHMIQDNEQQSPTANKKMISNGIIQLKSTTSSPSTDQPITSLNNIELETNKDMNDLNTTSTTISATNTEQSKSLTDKEDRKSPNPQQQTKRETTPVSNDKQRQFTDKKQIRTTSHSSHSLSTYARSLRPGLVPTPTVGGYPWHQASQMNWPANYYVAGGHQRHGQVNPIVYGYQPTAYIQYPSHHVLGGGSHPNSSSSSQSTSRSNSTNPYSGDCELQDGEKLSKTNLYIRGLPISTTDDDLVSMCKVYGNIISTKAILHKDTNQCKGYGFVDFDNPASAQRAVASLQSQGVQAQMAKQQEQDPTNLYISNLPKTLDEQTLQQILMPYGNVISTRILRDSNGCSKCVGFARMESKEICEKIINSLNGKYLQGSSDPLLVKFADGGPKKAKPDKVWRSHDESYMGYDVRSPVSSVPSQPTARVTPVVQNQMMSPSGVNWGVQQQSYTVVSPQGVPVSPVDTATAMQSNITHMTNQMAQMQMHGAPSNNGQYIVPGGYPSAAAAHQNTWHGMSQQSHPQSNIQESPVIMTATEVESNYPPPQIQTTGPQQHMPHVVSSELYSDDQQNRVYYARK</sequence>
<organism evidence="6 7">
    <name type="scientific">Clytia hemisphaerica</name>
    <dbReference type="NCBI Taxonomy" id="252671"/>
    <lineage>
        <taxon>Eukaryota</taxon>
        <taxon>Metazoa</taxon>
        <taxon>Cnidaria</taxon>
        <taxon>Hydrozoa</taxon>
        <taxon>Hydroidolina</taxon>
        <taxon>Leptothecata</taxon>
        <taxon>Obeliida</taxon>
        <taxon>Clytiidae</taxon>
        <taxon>Clytia</taxon>
    </lineage>
</organism>
<feature type="domain" description="RRM" evidence="5">
    <location>
        <begin position="247"/>
        <end position="320"/>
    </location>
</feature>
<feature type="region of interest" description="Disordered" evidence="4">
    <location>
        <begin position="66"/>
        <end position="149"/>
    </location>
</feature>
<dbReference type="GeneID" id="136811767"/>
<feature type="compositionally biased region" description="Low complexity" evidence="4">
    <location>
        <begin position="78"/>
        <end position="89"/>
    </location>
</feature>
<dbReference type="PRINTS" id="PR00961">
    <property type="entry name" value="HUDSXLRNA"/>
</dbReference>
<dbReference type="GO" id="GO:1990904">
    <property type="term" value="C:ribonucleoprotein complex"/>
    <property type="evidence" value="ECO:0007669"/>
    <property type="project" value="InterPro"/>
</dbReference>
<dbReference type="InterPro" id="IPR000504">
    <property type="entry name" value="RRM_dom"/>
</dbReference>
<dbReference type="InterPro" id="IPR035979">
    <property type="entry name" value="RBD_domain_sf"/>
</dbReference>
<evidence type="ECO:0000256" key="4">
    <source>
        <dbReference type="SAM" id="MobiDB-lite"/>
    </source>
</evidence>
<keyword evidence="2 3" id="KW-0694">RNA-binding</keyword>
<feature type="compositionally biased region" description="Low complexity" evidence="4">
    <location>
        <begin position="215"/>
        <end position="230"/>
    </location>
</feature>
<dbReference type="RefSeq" id="XP_066924492.1">
    <property type="nucleotide sequence ID" value="XM_067068391.1"/>
</dbReference>
<accession>A0A7M5X6N3</accession>
<dbReference type="GO" id="GO:0003723">
    <property type="term" value="F:RNA binding"/>
    <property type="evidence" value="ECO:0007669"/>
    <property type="project" value="UniProtKB-UniRule"/>
</dbReference>
<name>A0A7M5X6N3_9CNID</name>
<keyword evidence="7" id="KW-1185">Reference proteome</keyword>
<dbReference type="Pfam" id="PF00076">
    <property type="entry name" value="RRM_1"/>
    <property type="match status" value="2"/>
</dbReference>
<dbReference type="FunFam" id="3.30.70.330:FF:000169">
    <property type="entry name" value="protein alan shepard isoform X4"/>
    <property type="match status" value="1"/>
</dbReference>
<dbReference type="AlphaFoldDB" id="A0A7M5X6N3"/>
<evidence type="ECO:0000256" key="2">
    <source>
        <dbReference type="ARBA" id="ARBA00022884"/>
    </source>
</evidence>
<dbReference type="OrthoDB" id="271725at2759"/>
<dbReference type="EnsemblMetazoa" id="CLYHEMT018403.2">
    <property type="protein sequence ID" value="CLYHEMP018403.2"/>
    <property type="gene ID" value="CLYHEMG018403"/>
</dbReference>
<dbReference type="SUPFAM" id="SSF54928">
    <property type="entry name" value="RNA-binding domain, RBD"/>
    <property type="match status" value="2"/>
</dbReference>
<evidence type="ECO:0000256" key="1">
    <source>
        <dbReference type="ARBA" id="ARBA00022737"/>
    </source>
</evidence>
<dbReference type="Proteomes" id="UP000594262">
    <property type="component" value="Unplaced"/>
</dbReference>
<keyword evidence="1" id="KW-0677">Repeat</keyword>
<dbReference type="PANTHER" id="PTHR24012">
    <property type="entry name" value="RNA BINDING PROTEIN"/>
    <property type="match status" value="1"/>
</dbReference>
<dbReference type="CDD" id="cd12244">
    <property type="entry name" value="RRM2_MSSP"/>
    <property type="match status" value="1"/>
</dbReference>
<dbReference type="InterPro" id="IPR012677">
    <property type="entry name" value="Nucleotide-bd_a/b_plait_sf"/>
</dbReference>
<evidence type="ECO:0000313" key="6">
    <source>
        <dbReference type="EnsemblMetazoa" id="CLYHEMP018403.2"/>
    </source>
</evidence>
<dbReference type="InterPro" id="IPR002343">
    <property type="entry name" value="Hud_Sxl_RNA"/>
</dbReference>
<feature type="compositionally biased region" description="Low complexity" evidence="4">
    <location>
        <begin position="133"/>
        <end position="143"/>
    </location>
</feature>
<proteinExistence type="predicted"/>
<feature type="domain" description="RRM" evidence="5">
    <location>
        <begin position="326"/>
        <end position="405"/>
    </location>
</feature>
<feature type="region of interest" description="Disordered" evidence="4">
    <location>
        <begin position="553"/>
        <end position="586"/>
    </location>
</feature>
<evidence type="ECO:0000259" key="5">
    <source>
        <dbReference type="PROSITE" id="PS50102"/>
    </source>
</evidence>
<dbReference type="SMART" id="SM00360">
    <property type="entry name" value="RRM"/>
    <property type="match status" value="2"/>
</dbReference>
<dbReference type="FunFam" id="3.30.70.330:FF:000012">
    <property type="entry name" value="RNA-binding motif, single-stranded-interacting protein 3 isoform 1"/>
    <property type="match status" value="1"/>
</dbReference>
<reference evidence="6" key="1">
    <citation type="submission" date="2021-01" db="UniProtKB">
        <authorList>
            <consortium name="EnsemblMetazoa"/>
        </authorList>
    </citation>
    <scope>IDENTIFICATION</scope>
</reference>
<evidence type="ECO:0000313" key="7">
    <source>
        <dbReference type="Proteomes" id="UP000594262"/>
    </source>
</evidence>
<dbReference type="Gene3D" id="3.30.70.330">
    <property type="match status" value="2"/>
</dbReference>